<dbReference type="HAMAP" id="MF_01014">
    <property type="entry name" value="HisA"/>
    <property type="match status" value="1"/>
</dbReference>
<dbReference type="InterPro" id="IPR023016">
    <property type="entry name" value="HisA/PriA"/>
</dbReference>
<evidence type="ECO:0000256" key="11">
    <source>
        <dbReference type="ARBA" id="ARBA00030547"/>
    </source>
</evidence>
<proteinExistence type="inferred from homology"/>
<dbReference type="PANTHER" id="PTHR43090">
    <property type="entry name" value="1-(5-PHOSPHORIBOSYL)-5-[(5-PHOSPHORIBOSYLAMINO)METHYLIDENEAMINO] IMIDAZOLE-4-CARBOXAMIDE ISOMERASE"/>
    <property type="match status" value="1"/>
</dbReference>
<keyword evidence="10 12" id="KW-0413">Isomerase</keyword>
<dbReference type="InterPro" id="IPR013785">
    <property type="entry name" value="Aldolase_TIM"/>
</dbReference>
<feature type="active site" description="Proton donor" evidence="12">
    <location>
        <position position="129"/>
    </location>
</feature>
<evidence type="ECO:0000256" key="2">
    <source>
        <dbReference type="ARBA" id="ARBA00004496"/>
    </source>
</evidence>
<evidence type="ECO:0000256" key="1">
    <source>
        <dbReference type="ARBA" id="ARBA00000901"/>
    </source>
</evidence>
<evidence type="ECO:0000256" key="14">
    <source>
        <dbReference type="RuleBase" id="RU003658"/>
    </source>
</evidence>
<comment type="pathway">
    <text evidence="3 12 14">Amino-acid biosynthesis; L-histidine biosynthesis; L-histidine from 5-phospho-alpha-D-ribose 1-diphosphate: step 4/9.</text>
</comment>
<protein>
    <recommendedName>
        <fullName evidence="6 12">1-(5-phosphoribosyl)-5-[(5-phosphoribosylamino)methylideneamino] imidazole-4-carboxamide isomerase</fullName>
        <ecNumber evidence="5 12">5.3.1.16</ecNumber>
    </recommendedName>
    <alternativeName>
        <fullName evidence="11 12">Phosphoribosylformimino-5-aminoimidazole carboxamide ribotide isomerase</fullName>
    </alternativeName>
</protein>
<keyword evidence="8 12" id="KW-0028">Amino-acid biosynthesis</keyword>
<accession>A0ABW9QWJ6</accession>
<evidence type="ECO:0000256" key="3">
    <source>
        <dbReference type="ARBA" id="ARBA00005133"/>
    </source>
</evidence>
<gene>
    <name evidence="12 15" type="primary">hisA</name>
    <name evidence="15" type="ORF">GHK86_14990</name>
</gene>
<dbReference type="EMBL" id="WJHE01000814">
    <property type="protein sequence ID" value="MST34021.1"/>
    <property type="molecule type" value="Genomic_DNA"/>
</dbReference>
<evidence type="ECO:0000256" key="9">
    <source>
        <dbReference type="ARBA" id="ARBA00023102"/>
    </source>
</evidence>
<evidence type="ECO:0000256" key="13">
    <source>
        <dbReference type="RuleBase" id="RU003657"/>
    </source>
</evidence>
<dbReference type="PANTHER" id="PTHR43090:SF2">
    <property type="entry name" value="1-(5-PHOSPHORIBOSYL)-5-[(5-PHOSPHORIBOSYLAMINO)METHYLIDENEAMINO] IMIDAZOLE-4-CARBOXAMIDE ISOMERASE"/>
    <property type="match status" value="1"/>
</dbReference>
<dbReference type="CDD" id="cd04732">
    <property type="entry name" value="HisA"/>
    <property type="match status" value="1"/>
</dbReference>
<keyword evidence="7 12" id="KW-0963">Cytoplasm</keyword>
<dbReference type="InterPro" id="IPR006063">
    <property type="entry name" value="HisA_bact_arch"/>
</dbReference>
<dbReference type="InterPro" id="IPR006062">
    <property type="entry name" value="His_biosynth"/>
</dbReference>
<organism evidence="15 16">
    <name type="scientific">Acidiferrimicrobium australe</name>
    <dbReference type="NCBI Taxonomy" id="2664430"/>
    <lineage>
        <taxon>Bacteria</taxon>
        <taxon>Bacillati</taxon>
        <taxon>Actinomycetota</taxon>
        <taxon>Acidimicrobiia</taxon>
        <taxon>Acidimicrobiales</taxon>
        <taxon>Acidimicrobiaceae</taxon>
        <taxon>Acidiferrimicrobium</taxon>
    </lineage>
</organism>
<reference evidence="15 16" key="1">
    <citation type="submission" date="2019-11" db="EMBL/GenBank/DDBJ databases">
        <title>Acidiferrimicrobium australis gen. nov., sp. nov., an acidophilic and obligately heterotrophic, member of the Actinobacteria that catalyses dissimilatory oxido- reduction of iron isolated from metal-rich acidic water in Chile.</title>
        <authorList>
            <person name="Gonzalez D."/>
            <person name="Huber K."/>
            <person name="Hedrich S."/>
            <person name="Rojas-Villalobos C."/>
            <person name="Quatrini R."/>
            <person name="Dinamarca M.A."/>
            <person name="Schwarz A."/>
            <person name="Canales C."/>
            <person name="Nancucheo I."/>
        </authorList>
    </citation>
    <scope>NUCLEOTIDE SEQUENCE [LARGE SCALE GENOMIC DNA]</scope>
    <source>
        <strain evidence="15 16">USS-CCA1</strain>
    </source>
</reference>
<comment type="catalytic activity">
    <reaction evidence="1 12 14">
        <text>1-(5-phospho-beta-D-ribosyl)-5-[(5-phospho-beta-D-ribosylamino)methylideneamino]imidazole-4-carboxamide = 5-[(5-phospho-1-deoxy-D-ribulos-1-ylimino)methylamino]-1-(5-phospho-beta-D-ribosyl)imidazole-4-carboxamide</text>
        <dbReference type="Rhea" id="RHEA:15469"/>
        <dbReference type="ChEBI" id="CHEBI:58435"/>
        <dbReference type="ChEBI" id="CHEBI:58525"/>
        <dbReference type="EC" id="5.3.1.16"/>
    </reaction>
</comment>
<dbReference type="SUPFAM" id="SSF51366">
    <property type="entry name" value="Ribulose-phoshate binding barrel"/>
    <property type="match status" value="1"/>
</dbReference>
<keyword evidence="9 12" id="KW-0368">Histidine biosynthesis</keyword>
<dbReference type="Pfam" id="PF00977">
    <property type="entry name" value="His_biosynth"/>
    <property type="match status" value="1"/>
</dbReference>
<dbReference type="EC" id="5.3.1.16" evidence="5 12"/>
<evidence type="ECO:0000313" key="15">
    <source>
        <dbReference type="EMBL" id="MST34021.1"/>
    </source>
</evidence>
<dbReference type="Proteomes" id="UP000437736">
    <property type="component" value="Unassembled WGS sequence"/>
</dbReference>
<sequence length="250" mass="25238">MDLFAAVDLRAGRAVRLVEGDFGRETAYTDDPVGVARRFAEGGAPWIHVVDLDAARTGEPTNRAVIEAIVAAVTVPVQVGGGVRRVEDAAALFAVGVTRVVVGTAAVSDPEVVGAIAGRWPGRVAVGLDHRDGEVQVRGWTEGGGRRVAELIPEVLDAGASAVIVTDIRRDGRLAGPDVVGLAGLLETTGAPLVASGGIAGSDDLRLLASVRSGGQGLAGAIVGRALYEGQLTVEEAVAACGAMDPGGPA</sequence>
<evidence type="ECO:0000256" key="4">
    <source>
        <dbReference type="ARBA" id="ARBA00009667"/>
    </source>
</evidence>
<feature type="active site" description="Proton acceptor" evidence="12">
    <location>
        <position position="8"/>
    </location>
</feature>
<name>A0ABW9QWJ6_9ACTN</name>
<dbReference type="Gene3D" id="3.20.20.70">
    <property type="entry name" value="Aldolase class I"/>
    <property type="match status" value="1"/>
</dbReference>
<dbReference type="GO" id="GO:0003949">
    <property type="term" value="F:1-(5-phosphoribosyl)-5-[(5-phosphoribosylamino)methylideneamino]imidazole-4-carboxamide isomerase activity"/>
    <property type="evidence" value="ECO:0007669"/>
    <property type="project" value="UniProtKB-EC"/>
</dbReference>
<evidence type="ECO:0000256" key="6">
    <source>
        <dbReference type="ARBA" id="ARBA00018464"/>
    </source>
</evidence>
<evidence type="ECO:0000256" key="12">
    <source>
        <dbReference type="HAMAP-Rule" id="MF_01014"/>
    </source>
</evidence>
<evidence type="ECO:0000256" key="8">
    <source>
        <dbReference type="ARBA" id="ARBA00022605"/>
    </source>
</evidence>
<dbReference type="InterPro" id="IPR044524">
    <property type="entry name" value="Isoase_HisA-like"/>
</dbReference>
<comment type="similarity">
    <text evidence="4 12 13">Belongs to the HisA/HisF family.</text>
</comment>
<evidence type="ECO:0000256" key="5">
    <source>
        <dbReference type="ARBA" id="ARBA00012550"/>
    </source>
</evidence>
<comment type="caution">
    <text evidence="15">The sequence shown here is derived from an EMBL/GenBank/DDBJ whole genome shotgun (WGS) entry which is preliminary data.</text>
</comment>
<evidence type="ECO:0000256" key="7">
    <source>
        <dbReference type="ARBA" id="ARBA00022490"/>
    </source>
</evidence>
<keyword evidence="16" id="KW-1185">Reference proteome</keyword>
<evidence type="ECO:0000313" key="16">
    <source>
        <dbReference type="Proteomes" id="UP000437736"/>
    </source>
</evidence>
<dbReference type="InterPro" id="IPR011060">
    <property type="entry name" value="RibuloseP-bd_barrel"/>
</dbReference>
<comment type="subcellular location">
    <subcellularLocation>
        <location evidence="2 12 14">Cytoplasm</location>
    </subcellularLocation>
</comment>
<evidence type="ECO:0000256" key="10">
    <source>
        <dbReference type="ARBA" id="ARBA00023235"/>
    </source>
</evidence>
<dbReference type="NCBIfam" id="TIGR00007">
    <property type="entry name" value="1-(5-phosphoribosyl)-5-[(5-phosphoribosylamino)methylideneamino]imidazole-4-carboxamide isomerase"/>
    <property type="match status" value="1"/>
</dbReference>